<evidence type="ECO:0000256" key="1">
    <source>
        <dbReference type="ARBA" id="ARBA00009670"/>
    </source>
</evidence>
<reference evidence="6" key="1">
    <citation type="submission" date="2020-12" db="EMBL/GenBank/DDBJ databases">
        <title>Metabolic potential, ecology and presence of endohyphal bacteria is reflected in genomic diversity of Mucoromycotina.</title>
        <authorList>
            <person name="Muszewska A."/>
            <person name="Okrasinska A."/>
            <person name="Steczkiewicz K."/>
            <person name="Drgas O."/>
            <person name="Orlowska M."/>
            <person name="Perlinska-Lenart U."/>
            <person name="Aleksandrzak-Piekarczyk T."/>
            <person name="Szatraj K."/>
            <person name="Zielenkiewicz U."/>
            <person name="Pilsyk S."/>
            <person name="Malc E."/>
            <person name="Mieczkowski P."/>
            <person name="Kruszewska J.S."/>
            <person name="Biernat P."/>
            <person name="Pawlowska J."/>
        </authorList>
    </citation>
    <scope>NUCLEOTIDE SEQUENCE</scope>
    <source>
        <strain evidence="6">CBS 226.32</strain>
    </source>
</reference>
<evidence type="ECO:0000256" key="4">
    <source>
        <dbReference type="ARBA" id="ARBA00022840"/>
    </source>
</evidence>
<proteinExistence type="inferred from homology"/>
<evidence type="ECO:0000313" key="6">
    <source>
        <dbReference type="EMBL" id="KAG2212440.1"/>
    </source>
</evidence>
<comment type="caution">
    <text evidence="6">The sequence shown here is derived from an EMBL/GenBank/DDBJ whole genome shotgun (WGS) entry which is preliminary data.</text>
</comment>
<evidence type="ECO:0000259" key="5">
    <source>
        <dbReference type="Pfam" id="PF03109"/>
    </source>
</evidence>
<dbReference type="AlphaFoldDB" id="A0A8H7RKY2"/>
<keyword evidence="3" id="KW-0547">Nucleotide-binding</keyword>
<accession>A0A8H7RKY2</accession>
<dbReference type="PANTHER" id="PTHR43851:SF3">
    <property type="entry name" value="COENZYME Q8"/>
    <property type="match status" value="1"/>
</dbReference>
<evidence type="ECO:0000313" key="7">
    <source>
        <dbReference type="Proteomes" id="UP000650833"/>
    </source>
</evidence>
<sequence>MSLSRNLVDLYVLASAVTKVGSCVIANQTAAVCLHVKTSSILNPTTIINTPTQPPGQPQSHAEAPQADHAIAIEVPFPGFEEKQQRHQENVAPIEKAASIEKDTISPIKPVTHNDDKQVVNTPEPAVIMEKSVEIQKPQISTPIAQDVVNEVQQIVEETKRRELKESRIPTSRFGRLWNYGTLATGMGMGAINESFKRATGLSQENSGSVMLSESNVNRLVDKLSRMRGAALKMGQMLSIQGIQAAGDKTGLPPQLEQILLRVHDSANYMPRKQMEKVMAKELGGDWQSLFKDFDPIPIAAASIGQVHAATLASTNESVVIKIQYPGVAESIDSDLNNLKALVTFSNLLPRGLYLDNTIKVTKEELAWECDYIREANNAIKFKELLAGDDRYKVPSVMKDLCTTKVLVSERLQGRVLSKAVEESQAIRNDLGEHLLRLCLREVFSFRFMQTDPNWSNFFYNKSQIELLDFGACREFPKEFLQIYGRILISAANNDREGVWKYSKDLGFVTGYETEVMRNAHIDSVMVLGEPFRKTAPDNYDFLSQTITQRVRETIPVMLRHRLTPPPDETYGLHKKLSGAFLLCTKLGSQFDTKAVWKEEVQDKFKL</sequence>
<dbReference type="InterPro" id="IPR004147">
    <property type="entry name" value="ABC1_dom"/>
</dbReference>
<dbReference type="SUPFAM" id="SSF56112">
    <property type="entry name" value="Protein kinase-like (PK-like)"/>
    <property type="match status" value="1"/>
</dbReference>
<protein>
    <recommendedName>
        <fullName evidence="5">ABC1 atypical kinase-like domain-containing protein</fullName>
    </recommendedName>
</protein>
<evidence type="ECO:0000256" key="2">
    <source>
        <dbReference type="ARBA" id="ARBA00022679"/>
    </source>
</evidence>
<keyword evidence="2" id="KW-0808">Transferase</keyword>
<dbReference type="OrthoDB" id="201153at2759"/>
<dbReference type="CDD" id="cd13970">
    <property type="entry name" value="ABC1_ADCK3"/>
    <property type="match status" value="1"/>
</dbReference>
<evidence type="ECO:0000256" key="3">
    <source>
        <dbReference type="ARBA" id="ARBA00022741"/>
    </source>
</evidence>
<dbReference type="GO" id="GO:0006744">
    <property type="term" value="P:ubiquinone biosynthetic process"/>
    <property type="evidence" value="ECO:0007669"/>
    <property type="project" value="TreeGrafter"/>
</dbReference>
<dbReference type="Proteomes" id="UP000650833">
    <property type="component" value="Unassembled WGS sequence"/>
</dbReference>
<keyword evidence="7" id="KW-1185">Reference proteome</keyword>
<dbReference type="GO" id="GO:0016740">
    <property type="term" value="F:transferase activity"/>
    <property type="evidence" value="ECO:0007669"/>
    <property type="project" value="UniProtKB-KW"/>
</dbReference>
<keyword evidence="4" id="KW-0067">ATP-binding</keyword>
<dbReference type="Pfam" id="PF03109">
    <property type="entry name" value="ABC1"/>
    <property type="match status" value="1"/>
</dbReference>
<dbReference type="PANTHER" id="PTHR43851">
    <property type="match status" value="1"/>
</dbReference>
<comment type="similarity">
    <text evidence="1">Belongs to the protein kinase superfamily. ADCK protein kinase family.</text>
</comment>
<dbReference type="InterPro" id="IPR011009">
    <property type="entry name" value="Kinase-like_dom_sf"/>
</dbReference>
<dbReference type="EMBL" id="JAEPRC010000051">
    <property type="protein sequence ID" value="KAG2212440.1"/>
    <property type="molecule type" value="Genomic_DNA"/>
</dbReference>
<dbReference type="GO" id="GO:0005524">
    <property type="term" value="F:ATP binding"/>
    <property type="evidence" value="ECO:0007669"/>
    <property type="project" value="UniProtKB-KW"/>
</dbReference>
<dbReference type="InterPro" id="IPR051409">
    <property type="entry name" value="Atypical_kinase_ADCK"/>
</dbReference>
<organism evidence="6 7">
    <name type="scientific">Mucor plumbeus</name>
    <dbReference type="NCBI Taxonomy" id="97098"/>
    <lineage>
        <taxon>Eukaryota</taxon>
        <taxon>Fungi</taxon>
        <taxon>Fungi incertae sedis</taxon>
        <taxon>Mucoromycota</taxon>
        <taxon>Mucoromycotina</taxon>
        <taxon>Mucoromycetes</taxon>
        <taxon>Mucorales</taxon>
        <taxon>Mucorineae</taxon>
        <taxon>Mucoraceae</taxon>
        <taxon>Mucor</taxon>
    </lineage>
</organism>
<dbReference type="InterPro" id="IPR034646">
    <property type="entry name" value="ADCK3_dom"/>
</dbReference>
<name>A0A8H7RKY2_9FUNG</name>
<gene>
    <name evidence="6" type="ORF">INT46_009131</name>
</gene>
<feature type="domain" description="ABC1 atypical kinase-like" evidence="5">
    <location>
        <begin position="262"/>
        <end position="502"/>
    </location>
</feature>